<protein>
    <submittedName>
        <fullName evidence="7">Salicylate 1-monooxygenase</fullName>
    </submittedName>
</protein>
<keyword evidence="8" id="KW-1185">Reference proteome</keyword>
<dbReference type="GO" id="GO:0004497">
    <property type="term" value="F:monooxygenase activity"/>
    <property type="evidence" value="ECO:0007669"/>
    <property type="project" value="UniProtKB-KW"/>
</dbReference>
<dbReference type="PRINTS" id="PR00420">
    <property type="entry name" value="RNGMNOXGNASE"/>
</dbReference>
<evidence type="ECO:0000259" key="6">
    <source>
        <dbReference type="Pfam" id="PF01494"/>
    </source>
</evidence>
<dbReference type="Gene3D" id="3.50.50.60">
    <property type="entry name" value="FAD/NAD(P)-binding domain"/>
    <property type="match status" value="1"/>
</dbReference>
<dbReference type="PANTHER" id="PTHR13789">
    <property type="entry name" value="MONOOXYGENASE"/>
    <property type="match status" value="1"/>
</dbReference>
<dbReference type="GO" id="GO:0071949">
    <property type="term" value="F:FAD binding"/>
    <property type="evidence" value="ECO:0007669"/>
    <property type="project" value="InterPro"/>
</dbReference>
<evidence type="ECO:0000256" key="5">
    <source>
        <dbReference type="ARBA" id="ARBA00023033"/>
    </source>
</evidence>
<dbReference type="PANTHER" id="PTHR13789:SF318">
    <property type="entry name" value="GERANYLGERANYL DIPHOSPHATE REDUCTASE"/>
    <property type="match status" value="1"/>
</dbReference>
<dbReference type="RefSeq" id="WP_108916952.1">
    <property type="nucleotide sequence ID" value="NZ_BGJY01000012.1"/>
</dbReference>
<sequence length="387" mass="41631">MGAPFVVVGAGIGGLAAAIALARAGRRTLVLERAERIEEVGAGLQISPNAGRILHEFGMRPALDAVALEPRALNIRRAADGAVLARLPLAEARNRWGAPFRVFHRADLQKALLDEARRLGVETRTAARCDGFTEAPDGIRLAIGEERLEAEALIGADGLRSTIRDALDLVAGDAPRPVGLTAWRTLMPIDSAPSALRERETHIWLGPGGHVVHYPLRDASIVSAVAILEDRADRGPAAETRTGEELARAMGFARWSPDLRALLEAGATWRRWPLYARPEITRWGRGRVALLGDAAHPMVPFLAQGAAQAIEDAAALGRAFADGGATIESALAAYQSARVERAIRIQRASRRQGVNCHFAEPMATLRDIGVRLMGGEGVLSRNAWIYR</sequence>
<keyword evidence="5 7" id="KW-0503">Monooxygenase</keyword>
<dbReference type="Proteomes" id="UP000245137">
    <property type="component" value="Unassembled WGS sequence"/>
</dbReference>
<evidence type="ECO:0000256" key="1">
    <source>
        <dbReference type="ARBA" id="ARBA00001974"/>
    </source>
</evidence>
<dbReference type="InterPro" id="IPR002938">
    <property type="entry name" value="FAD-bd"/>
</dbReference>
<accession>A0A2U1SRM0</accession>
<gene>
    <name evidence="7" type="ORF">C5689_09080</name>
</gene>
<organism evidence="7 8">
    <name type="scientific">Methylosinus sporium</name>
    <dbReference type="NCBI Taxonomy" id="428"/>
    <lineage>
        <taxon>Bacteria</taxon>
        <taxon>Pseudomonadati</taxon>
        <taxon>Pseudomonadota</taxon>
        <taxon>Alphaproteobacteria</taxon>
        <taxon>Hyphomicrobiales</taxon>
        <taxon>Methylocystaceae</taxon>
        <taxon>Methylosinus</taxon>
    </lineage>
</organism>
<dbReference type="InterPro" id="IPR050493">
    <property type="entry name" value="FAD-dep_Monooxygenase_BioMet"/>
</dbReference>
<evidence type="ECO:0000313" key="7">
    <source>
        <dbReference type="EMBL" id="PWB94255.1"/>
    </source>
</evidence>
<evidence type="ECO:0000256" key="2">
    <source>
        <dbReference type="ARBA" id="ARBA00022630"/>
    </source>
</evidence>
<dbReference type="SUPFAM" id="SSF51905">
    <property type="entry name" value="FAD/NAD(P)-binding domain"/>
    <property type="match status" value="1"/>
</dbReference>
<dbReference type="Pfam" id="PF01494">
    <property type="entry name" value="FAD_binding_3"/>
    <property type="match status" value="1"/>
</dbReference>
<dbReference type="SUPFAM" id="SSF54373">
    <property type="entry name" value="FAD-linked reductases, C-terminal domain"/>
    <property type="match status" value="1"/>
</dbReference>
<dbReference type="AlphaFoldDB" id="A0A2U1SRM0"/>
<dbReference type="InterPro" id="IPR036188">
    <property type="entry name" value="FAD/NAD-bd_sf"/>
</dbReference>
<comment type="cofactor">
    <cofactor evidence="1">
        <name>FAD</name>
        <dbReference type="ChEBI" id="CHEBI:57692"/>
    </cofactor>
</comment>
<feature type="domain" description="FAD-binding" evidence="6">
    <location>
        <begin position="6"/>
        <end position="346"/>
    </location>
</feature>
<evidence type="ECO:0000256" key="3">
    <source>
        <dbReference type="ARBA" id="ARBA00022827"/>
    </source>
</evidence>
<proteinExistence type="predicted"/>
<evidence type="ECO:0000256" key="4">
    <source>
        <dbReference type="ARBA" id="ARBA00023002"/>
    </source>
</evidence>
<keyword evidence="2" id="KW-0285">Flavoprotein</keyword>
<keyword evidence="3" id="KW-0274">FAD</keyword>
<reference evidence="7 8" key="1">
    <citation type="journal article" date="2018" name="Appl. Microbiol. Biotechnol.">
        <title>Co-cultivation of the strictly anaerobic methanogen Methanosarcina barkeri with aerobic methanotrophs in an oxygen-limited membrane bioreactor.</title>
        <authorList>
            <person name="In 't Zandt M.H."/>
            <person name="van den Bosch T.J.M."/>
            <person name="Rijkers R."/>
            <person name="van Kessel M.A.H.J."/>
            <person name="Jetten M.S.M."/>
            <person name="Welte C.U."/>
        </authorList>
    </citation>
    <scope>NUCLEOTIDE SEQUENCE [LARGE SCALE GENOMIC DNA]</scope>
    <source>
        <strain evidence="7 8">DSM 17706</strain>
    </source>
</reference>
<dbReference type="EMBL" id="PUIV01000010">
    <property type="protein sequence ID" value="PWB94255.1"/>
    <property type="molecule type" value="Genomic_DNA"/>
</dbReference>
<name>A0A2U1SRM0_METSR</name>
<comment type="caution">
    <text evidence="7">The sequence shown here is derived from an EMBL/GenBank/DDBJ whole genome shotgun (WGS) entry which is preliminary data.</text>
</comment>
<evidence type="ECO:0000313" key="8">
    <source>
        <dbReference type="Proteomes" id="UP000245137"/>
    </source>
</evidence>
<dbReference type="OrthoDB" id="4230779at2"/>
<keyword evidence="4" id="KW-0560">Oxidoreductase</keyword>